<evidence type="ECO:0000313" key="3">
    <source>
        <dbReference type="Proteomes" id="UP000324260"/>
    </source>
</evidence>
<comment type="caution">
    <text evidence="2">The sequence shown here is derived from an EMBL/GenBank/DDBJ whole genome shotgun (WGS) entry which is preliminary data.</text>
</comment>
<keyword evidence="1" id="KW-0812">Transmembrane</keyword>
<reference evidence="2 3" key="1">
    <citation type="submission" date="2019-08" db="EMBL/GenBank/DDBJ databases">
        <title>Draft Genome Sequence of Halomonas eurihalina Isolated from Preserved Hide-surface.</title>
        <authorList>
            <person name="Hussain S.A."/>
            <person name="Xu A."/>
            <person name="Sarker M."/>
            <person name="Sommers C."/>
        </authorList>
    </citation>
    <scope>NUCLEOTIDE SEQUENCE [LARGE SCALE GENOMIC DNA]</scope>
    <source>
        <strain evidence="2 3">MS1</strain>
    </source>
</reference>
<gene>
    <name evidence="2" type="ORF">FZZ93_16260</name>
</gene>
<organism evidence="2 3">
    <name type="scientific">Halomonas eurihalina</name>
    <dbReference type="NCBI Taxonomy" id="42566"/>
    <lineage>
        <taxon>Bacteria</taxon>
        <taxon>Pseudomonadati</taxon>
        <taxon>Pseudomonadota</taxon>
        <taxon>Gammaproteobacteria</taxon>
        <taxon>Oceanospirillales</taxon>
        <taxon>Halomonadaceae</taxon>
        <taxon>Halomonas</taxon>
    </lineage>
</organism>
<evidence type="ECO:0000256" key="1">
    <source>
        <dbReference type="SAM" id="Phobius"/>
    </source>
</evidence>
<feature type="non-terminal residue" evidence="2">
    <location>
        <position position="39"/>
    </location>
</feature>
<evidence type="ECO:0000313" key="2">
    <source>
        <dbReference type="EMBL" id="TZG32562.1"/>
    </source>
</evidence>
<keyword evidence="3" id="KW-1185">Reference proteome</keyword>
<name>A0A5D9CN17_HALER</name>
<accession>A0A5D9CN17</accession>
<proteinExistence type="predicted"/>
<feature type="transmembrane region" description="Helical" evidence="1">
    <location>
        <begin position="19"/>
        <end position="37"/>
    </location>
</feature>
<keyword evidence="1" id="KW-1133">Transmembrane helix</keyword>
<keyword evidence="1" id="KW-0472">Membrane</keyword>
<dbReference type="AlphaFoldDB" id="A0A5D9CN17"/>
<dbReference type="Proteomes" id="UP000324260">
    <property type="component" value="Unassembled WGS sequence"/>
</dbReference>
<dbReference type="EMBL" id="VTPU01000021">
    <property type="protein sequence ID" value="TZG32562.1"/>
    <property type="molecule type" value="Genomic_DNA"/>
</dbReference>
<sequence>MSSTHETPPDPVRNAFDRGVVACGRIAAWLVFVAMAISV</sequence>
<protein>
    <submittedName>
        <fullName evidence="2">TRAP transporter small permease</fullName>
    </submittedName>
</protein>